<dbReference type="InterPro" id="IPR003646">
    <property type="entry name" value="SH3-like_bac-type"/>
</dbReference>
<evidence type="ECO:0000259" key="1">
    <source>
        <dbReference type="PROSITE" id="PS50222"/>
    </source>
</evidence>
<organism evidence="2 3">
    <name type="scientific">Nannocystis radixulma</name>
    <dbReference type="NCBI Taxonomy" id="2995305"/>
    <lineage>
        <taxon>Bacteria</taxon>
        <taxon>Pseudomonadati</taxon>
        <taxon>Myxococcota</taxon>
        <taxon>Polyangia</taxon>
        <taxon>Nannocystales</taxon>
        <taxon>Nannocystaceae</taxon>
        <taxon>Nannocystis</taxon>
    </lineage>
</organism>
<reference evidence="2 3" key="1">
    <citation type="submission" date="2022-11" db="EMBL/GenBank/DDBJ databases">
        <title>Minimal conservation of predation-associated metabolite biosynthetic gene clusters underscores biosynthetic potential of Myxococcota including descriptions for ten novel species: Archangium lansinium sp. nov., Myxococcus landrumus sp. nov., Nannocystis bai.</title>
        <authorList>
            <person name="Ahearne A."/>
            <person name="Stevens C."/>
            <person name="Dowd S."/>
        </authorList>
    </citation>
    <scope>NUCLEOTIDE SEQUENCE [LARGE SCALE GENOMIC DNA]</scope>
    <source>
        <strain evidence="2 3">NCELM</strain>
    </source>
</reference>
<keyword evidence="3" id="KW-1185">Reference proteome</keyword>
<dbReference type="PROSITE" id="PS00018">
    <property type="entry name" value="EF_HAND_1"/>
    <property type="match status" value="1"/>
</dbReference>
<sequence length="695" mass="76905">MSEPVVGLNIRKEASSNSPKLGILPRGTRIEVGERSKNGKWAKIAKVIEGQIAPVKQGMPVDPAASTGWVFLGELDPDTGAPELDKVVVLDKPAAIKAGSIVGHLGEYQRYEDAKPVPQRGTRPLLHVEVFSGDDVPAFVERCRKYAETLPAAGKSLLLIESGALLVEPTAADVTIDGTQEIKADGASSGRWVKVRRGTLQLAERSALGTFSSKTNTYTGGLQWTGWFVGPTDNLRTKSEAEAKQKGYTRREVLALSGPPVWIERSALGENGQRAQAGGTLQGWSTFPLQVANAKAPEVTFSHVRSRSELEKTKADDRAVDDKGKKWWRVDLGATSRSRSTTGWVCEEGHAKVSWQSPWSWPGFEFVAEGEVTPADLMSRDLLVSGGALKLEEMDFKARADKVEDSALIQKIYEHIDANKDGRLDPQELKNAVKQPLLERSLSRIIAHYESEWGGEMSKWDELDPLMLDGVEEWKVEKQRIDTLRWWPEVAGKLEKFPADPTVHHIHPIALVANFLGEGLGLEEARVRAFLRMLRVGEGTEGTAGYERLFGGSSFIKDHGKTFADHPRIVISSGKYKSSAAGAYQVMGYTWDDPGQIALRNRYGITDFTPRSQDRYGVILVKHKRNALEEVKRGEIREAIRKCNTEWASLPGSPYGQPTITFDQAIREYEDYLEREQRGDTDLAIAPGDIDDLLR</sequence>
<evidence type="ECO:0000313" key="2">
    <source>
        <dbReference type="EMBL" id="MDC0668033.1"/>
    </source>
</evidence>
<dbReference type="CDD" id="cd00736">
    <property type="entry name" value="lambda_lys-like"/>
    <property type="match status" value="1"/>
</dbReference>
<comment type="caution">
    <text evidence="2">The sequence shown here is derived from an EMBL/GenBank/DDBJ whole genome shotgun (WGS) entry which is preliminary data.</text>
</comment>
<name>A0ABT5B3H7_9BACT</name>
<dbReference type="InterPro" id="IPR018247">
    <property type="entry name" value="EF_Hand_1_Ca_BS"/>
</dbReference>
<dbReference type="SUPFAM" id="SSF53955">
    <property type="entry name" value="Lysozyme-like"/>
    <property type="match status" value="1"/>
</dbReference>
<dbReference type="RefSeq" id="WP_271996733.1">
    <property type="nucleotide sequence ID" value="NZ_JAQNDN010000003.1"/>
</dbReference>
<dbReference type="InterPro" id="IPR023346">
    <property type="entry name" value="Lysozyme-like_dom_sf"/>
</dbReference>
<dbReference type="PROSITE" id="PS50222">
    <property type="entry name" value="EF_HAND_2"/>
    <property type="match status" value="1"/>
</dbReference>
<feature type="domain" description="EF-hand" evidence="1">
    <location>
        <begin position="404"/>
        <end position="439"/>
    </location>
</feature>
<protein>
    <submittedName>
        <fullName evidence="2">SH3 domain-containing protein</fullName>
    </submittedName>
</protein>
<dbReference type="InterPro" id="IPR002048">
    <property type="entry name" value="EF_hand_dom"/>
</dbReference>
<gene>
    <name evidence="2" type="ORF">POL58_09810</name>
</gene>
<proteinExistence type="predicted"/>
<dbReference type="EMBL" id="JAQNDN010000003">
    <property type="protein sequence ID" value="MDC0668033.1"/>
    <property type="molecule type" value="Genomic_DNA"/>
</dbReference>
<dbReference type="Gene3D" id="2.30.30.40">
    <property type="entry name" value="SH3 Domains"/>
    <property type="match status" value="1"/>
</dbReference>
<accession>A0ABT5B3H7</accession>
<dbReference type="Proteomes" id="UP001217838">
    <property type="component" value="Unassembled WGS sequence"/>
</dbReference>
<dbReference type="Pfam" id="PF08239">
    <property type="entry name" value="SH3_3"/>
    <property type="match status" value="1"/>
</dbReference>
<dbReference type="Gene3D" id="1.10.530.10">
    <property type="match status" value="1"/>
</dbReference>
<evidence type="ECO:0000313" key="3">
    <source>
        <dbReference type="Proteomes" id="UP001217838"/>
    </source>
</evidence>